<accession>A0ABX2MV29</accession>
<proteinExistence type="predicted"/>
<dbReference type="GeneID" id="97134624"/>
<comment type="caution">
    <text evidence="1">The sequence shown here is derived from an EMBL/GenBank/DDBJ whole genome shotgun (WGS) entry which is preliminary data.</text>
</comment>
<gene>
    <name evidence="1" type="ORF">HP548_28105</name>
</gene>
<dbReference type="EMBL" id="JABMCC010000121">
    <property type="protein sequence ID" value="NUU57949.1"/>
    <property type="molecule type" value="Genomic_DNA"/>
</dbReference>
<evidence type="ECO:0000313" key="1">
    <source>
        <dbReference type="EMBL" id="NUU57949.1"/>
    </source>
</evidence>
<evidence type="ECO:0000313" key="2">
    <source>
        <dbReference type="Proteomes" id="UP000577724"/>
    </source>
</evidence>
<organism evidence="1 2">
    <name type="scientific">Paenibacillus taichungensis</name>
    <dbReference type="NCBI Taxonomy" id="484184"/>
    <lineage>
        <taxon>Bacteria</taxon>
        <taxon>Bacillati</taxon>
        <taxon>Bacillota</taxon>
        <taxon>Bacilli</taxon>
        <taxon>Bacillales</taxon>
        <taxon>Paenibacillaceae</taxon>
        <taxon>Paenibacillus</taxon>
    </lineage>
</organism>
<name>A0ABX2MV29_9BACL</name>
<reference evidence="1 2" key="1">
    <citation type="submission" date="2020-05" db="EMBL/GenBank/DDBJ databases">
        <title>Genome Sequencing of Type Strains.</title>
        <authorList>
            <person name="Lemaire J.F."/>
            <person name="Inderbitzin P."/>
            <person name="Gregorio O.A."/>
            <person name="Collins S.B."/>
            <person name="Wespe N."/>
            <person name="Knight-Connoni V."/>
        </authorList>
    </citation>
    <scope>NUCLEOTIDE SEQUENCE [LARGE SCALE GENOMIC DNA]</scope>
    <source>
        <strain evidence="1 2">DSM 19942</strain>
    </source>
</reference>
<dbReference type="RefSeq" id="WP_175383501.1">
    <property type="nucleotide sequence ID" value="NZ_CBCRYD010000050.1"/>
</dbReference>
<dbReference type="Proteomes" id="UP000577724">
    <property type="component" value="Unassembled WGS sequence"/>
</dbReference>
<protein>
    <submittedName>
        <fullName evidence="1">Uncharacterized protein</fullName>
    </submittedName>
</protein>
<sequence>MGTSAVILFKSGESVEINILLPRLNELCNREGLFHSHDLKKIDETEKLKYCEFCISDVPMKDSYDRQLCFGIADEPYPYKLVNFDWDSSEEDYFKTVVSGEFDGNEDILFKFLFAFLNEFPVAKVWIEEDWFYTLDDLKKIKASYNNSWCYMSPKDII</sequence>
<keyword evidence="2" id="KW-1185">Reference proteome</keyword>